<feature type="signal peptide" evidence="2">
    <location>
        <begin position="1"/>
        <end position="25"/>
    </location>
</feature>
<feature type="compositionally biased region" description="Low complexity" evidence="1">
    <location>
        <begin position="42"/>
        <end position="58"/>
    </location>
</feature>
<organism evidence="3 4">
    <name type="scientific">Actinomadura keratinilytica</name>
    <dbReference type="NCBI Taxonomy" id="547461"/>
    <lineage>
        <taxon>Bacteria</taxon>
        <taxon>Bacillati</taxon>
        <taxon>Actinomycetota</taxon>
        <taxon>Actinomycetes</taxon>
        <taxon>Streptosporangiales</taxon>
        <taxon>Thermomonosporaceae</taxon>
        <taxon>Actinomadura</taxon>
    </lineage>
</organism>
<dbReference type="EMBL" id="BAABDO010000030">
    <property type="protein sequence ID" value="GAA4139633.1"/>
    <property type="molecule type" value="Genomic_DNA"/>
</dbReference>
<feature type="compositionally biased region" description="Low complexity" evidence="1">
    <location>
        <begin position="69"/>
        <end position="102"/>
    </location>
</feature>
<keyword evidence="2" id="KW-0732">Signal</keyword>
<proteinExistence type="predicted"/>
<evidence type="ECO:0000313" key="4">
    <source>
        <dbReference type="Proteomes" id="UP001500266"/>
    </source>
</evidence>
<keyword evidence="4" id="KW-1185">Reference proteome</keyword>
<protein>
    <submittedName>
        <fullName evidence="3">Uncharacterized protein</fullName>
    </submittedName>
</protein>
<feature type="region of interest" description="Disordered" evidence="1">
    <location>
        <begin position="30"/>
        <end position="108"/>
    </location>
</feature>
<comment type="caution">
    <text evidence="3">The sequence shown here is derived from an EMBL/GenBank/DDBJ whole genome shotgun (WGS) entry which is preliminary data.</text>
</comment>
<dbReference type="RefSeq" id="WP_345020971.1">
    <property type="nucleotide sequence ID" value="NZ_BAABDO010000030.1"/>
</dbReference>
<feature type="chain" id="PRO_5045982108" evidence="2">
    <location>
        <begin position="26"/>
        <end position="296"/>
    </location>
</feature>
<gene>
    <name evidence="3" type="ORF">GCM10022416_26090</name>
</gene>
<reference evidence="4" key="1">
    <citation type="journal article" date="2019" name="Int. J. Syst. Evol. Microbiol.">
        <title>The Global Catalogue of Microorganisms (GCM) 10K type strain sequencing project: providing services to taxonomists for standard genome sequencing and annotation.</title>
        <authorList>
            <consortium name="The Broad Institute Genomics Platform"/>
            <consortium name="The Broad Institute Genome Sequencing Center for Infectious Disease"/>
            <person name="Wu L."/>
            <person name="Ma J."/>
        </authorList>
    </citation>
    <scope>NUCLEOTIDE SEQUENCE [LARGE SCALE GENOMIC DNA]</scope>
    <source>
        <strain evidence="4">JCM 17316</strain>
    </source>
</reference>
<evidence type="ECO:0000256" key="1">
    <source>
        <dbReference type="SAM" id="MobiDB-lite"/>
    </source>
</evidence>
<name>A0ABP7YQ61_9ACTN</name>
<dbReference type="Proteomes" id="UP001500266">
    <property type="component" value="Unassembled WGS sequence"/>
</dbReference>
<accession>A0ABP7YQ61</accession>
<evidence type="ECO:0000313" key="3">
    <source>
        <dbReference type="EMBL" id="GAA4139633.1"/>
    </source>
</evidence>
<evidence type="ECO:0000256" key="2">
    <source>
        <dbReference type="SAM" id="SignalP"/>
    </source>
</evidence>
<sequence>MDRRAEHLAVMAAVTAAAVVPAAIAAVVKAGPEESRGTPRTPVAAVKSAPAAPVPEAAGTSRSPLPENTPRAAPTSGAPATASATPGRTSRAAAADTPAPRASAERTPLRSYVRVTEVRLSGAANGDYEHAAETARFTLAPRFALDATGVRTSVRGGEKTTFTQRAIVKGRTVSGFDGTAWRHRTLTGVQLAGLREGADPRRLTDLVRSLPGVHRSAPDGAGSVRYTAGVSVGTLLSLLPEAETGPAGRALRSVPSGIGVSLDMRVDADGRPTLIGLRAAVPGGRFSGSMAFRSYR</sequence>